<dbReference type="SUPFAM" id="SSF56219">
    <property type="entry name" value="DNase I-like"/>
    <property type="match status" value="1"/>
</dbReference>
<dbReference type="HOGENOM" id="CLU_011711_4_0_1"/>
<dbReference type="eggNOG" id="KOG0565">
    <property type="taxonomic scope" value="Eukaryota"/>
</dbReference>
<reference evidence="5" key="1">
    <citation type="journal article" date="2009" name="Rice">
        <title>De Novo Next Generation Sequencing of Plant Genomes.</title>
        <authorList>
            <person name="Rounsley S."/>
            <person name="Marri P.R."/>
            <person name="Yu Y."/>
            <person name="He R."/>
            <person name="Sisneros N."/>
            <person name="Goicoechea J.L."/>
            <person name="Lee S.J."/>
            <person name="Angelova A."/>
            <person name="Kudrna D."/>
            <person name="Luo M."/>
            <person name="Affourtit J."/>
            <person name="Desany B."/>
            <person name="Knight J."/>
            <person name="Niazi F."/>
            <person name="Egholm M."/>
            <person name="Wing R.A."/>
        </authorList>
    </citation>
    <scope>NUCLEOTIDE SEQUENCE [LARGE SCALE GENOMIC DNA]</scope>
    <source>
        <strain evidence="5">cv. IRGC 105608</strain>
    </source>
</reference>
<comment type="similarity">
    <text evidence="1">Belongs to the inositol polyphosphate 5-phosphatase family.</text>
</comment>
<dbReference type="GO" id="GO:0004439">
    <property type="term" value="F:phosphatidylinositol-4,5-bisphosphate 5-phosphatase activity"/>
    <property type="evidence" value="ECO:0007669"/>
    <property type="project" value="TreeGrafter"/>
</dbReference>
<organism evidence="5">
    <name type="scientific">Oryza barthii</name>
    <dbReference type="NCBI Taxonomy" id="65489"/>
    <lineage>
        <taxon>Eukaryota</taxon>
        <taxon>Viridiplantae</taxon>
        <taxon>Streptophyta</taxon>
        <taxon>Embryophyta</taxon>
        <taxon>Tracheophyta</taxon>
        <taxon>Spermatophyta</taxon>
        <taxon>Magnoliopsida</taxon>
        <taxon>Liliopsida</taxon>
        <taxon>Poales</taxon>
        <taxon>Poaceae</taxon>
        <taxon>BOP clade</taxon>
        <taxon>Oryzoideae</taxon>
        <taxon>Oryzeae</taxon>
        <taxon>Oryzinae</taxon>
        <taxon>Oryza</taxon>
    </lineage>
</organism>
<dbReference type="Gramene" id="OBART05G01040.1">
    <property type="protein sequence ID" value="OBART05G01040.1"/>
    <property type="gene ID" value="OBART05G01040"/>
</dbReference>
<dbReference type="GO" id="GO:0004445">
    <property type="term" value="F:inositol-polyphosphate 5-phosphatase activity"/>
    <property type="evidence" value="ECO:0007669"/>
    <property type="project" value="InterPro"/>
</dbReference>
<reference evidence="5" key="2">
    <citation type="submission" date="2015-03" db="UniProtKB">
        <authorList>
            <consortium name="EnsemblPlants"/>
        </authorList>
    </citation>
    <scope>IDENTIFICATION</scope>
</reference>
<dbReference type="InterPro" id="IPR045849">
    <property type="entry name" value="IP5P_plant"/>
</dbReference>
<dbReference type="PaxDb" id="65489-OBART05G01040.1"/>
<dbReference type="InterPro" id="IPR036691">
    <property type="entry name" value="Endo/exonu/phosph_ase_sf"/>
</dbReference>
<dbReference type="STRING" id="65489.A0A0D3G2I5"/>
<dbReference type="PANTHER" id="PTHR45666">
    <property type="entry name" value="TYPE IV INOSITOL POLYPHOSPHATE 5-PHOSPHATASE 9"/>
    <property type="match status" value="1"/>
</dbReference>
<evidence type="ECO:0000256" key="3">
    <source>
        <dbReference type="SAM" id="MobiDB-lite"/>
    </source>
</evidence>
<keyword evidence="6" id="KW-1185">Reference proteome</keyword>
<sequence length="530" mass="58570">MRKGNARFPKSSSWPRTKTVVKKWLNLKNEEFHSDCINESFGQGRQERRKSCSDKDGSLLTGRDLSGGWLVESSENLRPPARYGSHPPSSSCQPPKELRMFVGTWNVGGRAPDQGLDISSWLLDQQPASSPAHIYVLGFQEIVPLNAGNVLGAEDKGPTYKWLDLIRRALNPSSSEISHSFPSNYPYATEASPERPKNDRVSFSDLLAMEDRLSMISELDDDSEPSTSNPESSSEEETTDVATRYPRSAGQGYRLAASKQMVGIFLCVWVLADLMPCITSLRVSCVGRGIMGYMGNKGSISISLTVQGSTTMCFVCTHLASGEKDGDEVRRNSDVVEILKRTRFTRRRRLSAPAAAVPSPETILEHDKIIWLGDLNYRLTGSGSGDTQELLDKNDWQALLQKDQLRVEQRAGRVFGGWEEGQISFPPTYKYLADSDTYAAAAAFTSSASKKRTPAWCDRILWRGSGMEQVRYARGESRFSDHRPVNSLFSVQLAAGGNNAKPDHLHLLLLRPRAAGPEAAAGIGLRSSRF</sequence>
<evidence type="ECO:0000259" key="4">
    <source>
        <dbReference type="SMART" id="SM00128"/>
    </source>
</evidence>
<evidence type="ECO:0000313" key="5">
    <source>
        <dbReference type="EnsemblPlants" id="OBART05G01040.1"/>
    </source>
</evidence>
<dbReference type="InterPro" id="IPR000300">
    <property type="entry name" value="IPPc"/>
</dbReference>
<dbReference type="GO" id="GO:0034485">
    <property type="term" value="F:phosphatidylinositol-3,4,5-trisphosphate 5-phosphatase activity"/>
    <property type="evidence" value="ECO:0007669"/>
    <property type="project" value="TreeGrafter"/>
</dbReference>
<dbReference type="PANTHER" id="PTHR45666:SF15">
    <property type="entry name" value="TYPE I INOSITOL POLYPHOSPHATE 5-PHOSPHATASE 8"/>
    <property type="match status" value="1"/>
</dbReference>
<evidence type="ECO:0000313" key="6">
    <source>
        <dbReference type="Proteomes" id="UP000026960"/>
    </source>
</evidence>
<dbReference type="Pfam" id="PF22669">
    <property type="entry name" value="Exo_endo_phos2"/>
    <property type="match status" value="2"/>
</dbReference>
<evidence type="ECO:0000256" key="2">
    <source>
        <dbReference type="ARBA" id="ARBA00022801"/>
    </source>
</evidence>
<accession>A0A0D3G2I5</accession>
<name>A0A0D3G2I5_9ORYZ</name>
<protein>
    <recommendedName>
        <fullName evidence="4">Inositol polyphosphate-related phosphatase domain-containing protein</fullName>
    </recommendedName>
</protein>
<dbReference type="Proteomes" id="UP000026960">
    <property type="component" value="Chromosome 5"/>
</dbReference>
<dbReference type="GO" id="GO:0046856">
    <property type="term" value="P:phosphatidylinositol dephosphorylation"/>
    <property type="evidence" value="ECO:0007669"/>
    <property type="project" value="InterPro"/>
</dbReference>
<dbReference type="Gene3D" id="3.60.10.10">
    <property type="entry name" value="Endonuclease/exonuclease/phosphatase"/>
    <property type="match status" value="1"/>
</dbReference>
<feature type="region of interest" description="Disordered" evidence="3">
    <location>
        <begin position="217"/>
        <end position="245"/>
    </location>
</feature>
<proteinExistence type="inferred from homology"/>
<feature type="domain" description="Inositol polyphosphate-related phosphatase" evidence="4">
    <location>
        <begin position="96"/>
        <end position="497"/>
    </location>
</feature>
<evidence type="ECO:0000256" key="1">
    <source>
        <dbReference type="ARBA" id="ARBA00010768"/>
    </source>
</evidence>
<dbReference type="SMART" id="SM00128">
    <property type="entry name" value="IPPc"/>
    <property type="match status" value="1"/>
</dbReference>
<keyword evidence="2" id="KW-0378">Hydrolase</keyword>
<dbReference type="EnsemblPlants" id="OBART05G01040.1">
    <property type="protein sequence ID" value="OBART05G01040.1"/>
    <property type="gene ID" value="OBART05G01040"/>
</dbReference>
<dbReference type="AlphaFoldDB" id="A0A0D3G2I5"/>